<evidence type="ECO:0000313" key="2">
    <source>
        <dbReference type="EMBL" id="VDL99298.1"/>
    </source>
</evidence>
<feature type="region of interest" description="Disordered" evidence="1">
    <location>
        <begin position="53"/>
        <end position="77"/>
    </location>
</feature>
<dbReference type="AlphaFoldDB" id="A0A183T8W5"/>
<evidence type="ECO:0000313" key="3">
    <source>
        <dbReference type="Proteomes" id="UP000275846"/>
    </source>
</evidence>
<gene>
    <name evidence="2" type="ORF">SSLN_LOCUS12913</name>
</gene>
<proteinExistence type="predicted"/>
<feature type="region of interest" description="Disordered" evidence="1">
    <location>
        <begin position="1"/>
        <end position="27"/>
    </location>
</feature>
<organism evidence="4">
    <name type="scientific">Schistocephalus solidus</name>
    <name type="common">Tapeworm</name>
    <dbReference type="NCBI Taxonomy" id="70667"/>
    <lineage>
        <taxon>Eukaryota</taxon>
        <taxon>Metazoa</taxon>
        <taxon>Spiralia</taxon>
        <taxon>Lophotrochozoa</taxon>
        <taxon>Platyhelminthes</taxon>
        <taxon>Cestoda</taxon>
        <taxon>Eucestoda</taxon>
        <taxon>Diphyllobothriidea</taxon>
        <taxon>Diphyllobothriidae</taxon>
        <taxon>Schistocephalus</taxon>
    </lineage>
</organism>
<reference evidence="4" key="1">
    <citation type="submission" date="2016-06" db="UniProtKB">
        <authorList>
            <consortium name="WormBaseParasite"/>
        </authorList>
    </citation>
    <scope>IDENTIFICATION</scope>
</reference>
<protein>
    <submittedName>
        <fullName evidence="4">Transposase</fullName>
    </submittedName>
</protein>
<evidence type="ECO:0000256" key="1">
    <source>
        <dbReference type="SAM" id="MobiDB-lite"/>
    </source>
</evidence>
<sequence>MLLWPPLTGTQRSSVAPRSWVPPSDNKPGIRATVTIGGLNQLRVTGVVCASTPGMSESRNSHLPPLKKPYGGATATP</sequence>
<reference evidence="2 3" key="2">
    <citation type="submission" date="2018-11" db="EMBL/GenBank/DDBJ databases">
        <authorList>
            <consortium name="Pathogen Informatics"/>
        </authorList>
    </citation>
    <scope>NUCLEOTIDE SEQUENCE [LARGE SCALE GENOMIC DNA]</scope>
    <source>
        <strain evidence="2 3">NST_G2</strain>
    </source>
</reference>
<dbReference type="EMBL" id="UYSU01037639">
    <property type="protein sequence ID" value="VDL99298.1"/>
    <property type="molecule type" value="Genomic_DNA"/>
</dbReference>
<dbReference type="WBParaSite" id="SSLN_0001341401-mRNA-1">
    <property type="protein sequence ID" value="SSLN_0001341401-mRNA-1"/>
    <property type="gene ID" value="SSLN_0001341401"/>
</dbReference>
<keyword evidence="3" id="KW-1185">Reference proteome</keyword>
<dbReference type="Proteomes" id="UP000275846">
    <property type="component" value="Unassembled WGS sequence"/>
</dbReference>
<evidence type="ECO:0000313" key="4">
    <source>
        <dbReference type="WBParaSite" id="SSLN_0001341401-mRNA-1"/>
    </source>
</evidence>
<name>A0A183T8W5_SCHSO</name>
<accession>A0A183T8W5</accession>